<dbReference type="SMART" id="SM00670">
    <property type="entry name" value="PINc"/>
    <property type="match status" value="1"/>
</dbReference>
<dbReference type="InterPro" id="IPR052626">
    <property type="entry name" value="SWT1_Regulator"/>
</dbReference>
<dbReference type="OrthoDB" id="2017974at2759"/>
<dbReference type="Pfam" id="PF13638">
    <property type="entry name" value="PIN_4"/>
    <property type="match status" value="1"/>
</dbReference>
<feature type="domain" description="PIN" evidence="1">
    <location>
        <begin position="33"/>
        <end position="161"/>
    </location>
</feature>
<dbReference type="InterPro" id="IPR002716">
    <property type="entry name" value="PIN_dom"/>
</dbReference>
<accession>A0A4P9ZCQ3</accession>
<dbReference type="GO" id="GO:0005634">
    <property type="term" value="C:nucleus"/>
    <property type="evidence" value="ECO:0007669"/>
    <property type="project" value="TreeGrafter"/>
</dbReference>
<protein>
    <recommendedName>
        <fullName evidence="1">PIN domain-containing protein</fullName>
    </recommendedName>
</protein>
<dbReference type="AlphaFoldDB" id="A0A4P9ZCQ3"/>
<evidence type="ECO:0000313" key="2">
    <source>
        <dbReference type="EMBL" id="RKP30488.1"/>
    </source>
</evidence>
<dbReference type="SUPFAM" id="SSF88723">
    <property type="entry name" value="PIN domain-like"/>
    <property type="match status" value="1"/>
</dbReference>
<gene>
    <name evidence="2" type="ORF">METBISCDRAFT_16255</name>
</gene>
<dbReference type="InterPro" id="IPR049014">
    <property type="entry name" value="SWT1_C"/>
</dbReference>
<organism evidence="2 3">
    <name type="scientific">Metschnikowia bicuspidata</name>
    <dbReference type="NCBI Taxonomy" id="27322"/>
    <lineage>
        <taxon>Eukaryota</taxon>
        <taxon>Fungi</taxon>
        <taxon>Dikarya</taxon>
        <taxon>Ascomycota</taxon>
        <taxon>Saccharomycotina</taxon>
        <taxon>Pichiomycetes</taxon>
        <taxon>Metschnikowiaceae</taxon>
        <taxon>Metschnikowia</taxon>
    </lineage>
</organism>
<name>A0A4P9ZCQ3_9ASCO</name>
<evidence type="ECO:0000259" key="1">
    <source>
        <dbReference type="SMART" id="SM00670"/>
    </source>
</evidence>
<dbReference type="Gene3D" id="3.40.50.1010">
    <property type="entry name" value="5'-nuclease"/>
    <property type="match status" value="1"/>
</dbReference>
<dbReference type="InterPro" id="IPR029060">
    <property type="entry name" value="PIN-like_dom_sf"/>
</dbReference>
<dbReference type="PANTHER" id="PTHR16161">
    <property type="entry name" value="TRANSCRIPTIONAL PROTEIN SWT1"/>
    <property type="match status" value="1"/>
</dbReference>
<keyword evidence="3" id="KW-1185">Reference proteome</keyword>
<dbReference type="PANTHER" id="PTHR16161:SF0">
    <property type="entry name" value="TRANSCRIPTIONAL PROTEIN SWT1"/>
    <property type="match status" value="1"/>
</dbReference>
<dbReference type="Proteomes" id="UP000268321">
    <property type="component" value="Unassembled WGS sequence"/>
</dbReference>
<sequence length="360" mass="41153">MEPFECQSRQRRRPPSSVSVLLSKLRAIGGNVAFLVVDTNFLLSHLLLLDKLKDFGATYKFVIIVPLEVMRELDKLKNSTKTVQHGAELSQLLGKLARMANDWIYYCLAEQCATVYAQTRHERMNELEVNDEAILDSSLFFQTNYPDTLHVLLSDDKNLCMRALLSGILTVSHRRGMDAERIAKMIHAENAERHKSPAESHIYATRTLPINTPSQLIEPPLATSLETAKTTQVVFDEVEKLVVSIVKRTVQEYGADLLMLKRYSEDRVTTLAAAAAAIVRFWDTIFKWKVLNCRPYTMEKLVRVPVLDRVPQTQEELHSFVEHWSYILHALYRKIMSENQLASLNVLVDRWTGLAKAAQR</sequence>
<dbReference type="GO" id="GO:0004540">
    <property type="term" value="F:RNA nuclease activity"/>
    <property type="evidence" value="ECO:0007669"/>
    <property type="project" value="UniProtKB-ARBA"/>
</dbReference>
<dbReference type="Pfam" id="PF21693">
    <property type="entry name" value="SWT1_3rd"/>
    <property type="match status" value="1"/>
</dbReference>
<proteinExistence type="predicted"/>
<evidence type="ECO:0000313" key="3">
    <source>
        <dbReference type="Proteomes" id="UP000268321"/>
    </source>
</evidence>
<dbReference type="EMBL" id="ML004458">
    <property type="protein sequence ID" value="RKP30488.1"/>
    <property type="molecule type" value="Genomic_DNA"/>
</dbReference>
<reference evidence="3" key="1">
    <citation type="journal article" date="2018" name="Nat. Microbiol.">
        <title>Leveraging single-cell genomics to expand the fungal tree of life.</title>
        <authorList>
            <person name="Ahrendt S.R."/>
            <person name="Quandt C.A."/>
            <person name="Ciobanu D."/>
            <person name="Clum A."/>
            <person name="Salamov A."/>
            <person name="Andreopoulos B."/>
            <person name="Cheng J.F."/>
            <person name="Woyke T."/>
            <person name="Pelin A."/>
            <person name="Henrissat B."/>
            <person name="Reynolds N.K."/>
            <person name="Benny G.L."/>
            <person name="Smith M.E."/>
            <person name="James T.Y."/>
            <person name="Grigoriev I.V."/>
        </authorList>
    </citation>
    <scope>NUCLEOTIDE SEQUENCE [LARGE SCALE GENOMIC DNA]</scope>
    <source>
        <strain evidence="3">Baker2002</strain>
    </source>
</reference>